<dbReference type="SUPFAM" id="SSF53448">
    <property type="entry name" value="Nucleotide-diphospho-sugar transferases"/>
    <property type="match status" value="1"/>
</dbReference>
<dbReference type="OrthoDB" id="5465469at2"/>
<accession>W1RXH1</accession>
<proteinExistence type="predicted"/>
<dbReference type="RefSeq" id="WP_024023203.1">
    <property type="nucleotide sequence ID" value="NZ_AYOZ01000006.1"/>
</dbReference>
<name>W1RXH1_9GAMM</name>
<dbReference type="PATRIC" id="fig|1208321.3.peg.1021"/>
<dbReference type="EMBL" id="AYOZ01000006">
    <property type="protein sequence ID" value="ETI61515.1"/>
    <property type="molecule type" value="Genomic_DNA"/>
</dbReference>
<dbReference type="Proteomes" id="UP000018857">
    <property type="component" value="Unassembled WGS sequence"/>
</dbReference>
<comment type="caution">
    <text evidence="1">The sequence shown here is derived from an EMBL/GenBank/DDBJ whole genome shotgun (WGS) entry which is preliminary data.</text>
</comment>
<keyword evidence="2" id="KW-1185">Reference proteome</keyword>
<sequence>MKLKEYIPALKTAYKLKQLPLDGLNAKGENQIPLIVTLTSIPSRLEKIDLTIRSILNQSHKPEKIILWLNRALENHIPKKLSDLQGEIFKIEYEELTCSHRKLIYSLTSFPEKPLVTCDDDLIYPSNWLKSLYDDHLRFPKSIIANECRMISYNEDGELQPYKMWKTVKDKGISNPKLLPIGYGGVLYPEKTLHSDTINKEIFLKLTPKADDLWFKMMSFLNGTEVRRSTNPPLKPTPIIGSQKISLKKTNVREDGNRAQWAALCEHYLITANSFK</sequence>
<dbReference type="STRING" id="1208321.D104_05110"/>
<dbReference type="AlphaFoldDB" id="W1RXH1"/>
<gene>
    <name evidence="1" type="ORF">D104_05110</name>
</gene>
<evidence type="ECO:0000313" key="1">
    <source>
        <dbReference type="EMBL" id="ETI61515.1"/>
    </source>
</evidence>
<dbReference type="eggNOG" id="COG0463">
    <property type="taxonomic scope" value="Bacteria"/>
</dbReference>
<evidence type="ECO:0000313" key="2">
    <source>
        <dbReference type="Proteomes" id="UP000018857"/>
    </source>
</evidence>
<dbReference type="InterPro" id="IPR029044">
    <property type="entry name" value="Nucleotide-diphossugar_trans"/>
</dbReference>
<reference evidence="1 2" key="1">
    <citation type="journal article" date="2014" name="Genome Announc.">
        <title>Draft Genome Sequence of Marinomonas sp. Strain D104, a Polycyclic Aromatic Hydrocarbon-Degrading Bacterium from the Deep-Sea Sediment of the Arctic Ocean.</title>
        <authorList>
            <person name="Dong C."/>
            <person name="Bai X."/>
            <person name="Lai Q."/>
            <person name="Xie Y."/>
            <person name="Chen X."/>
            <person name="Shao Z."/>
        </authorList>
    </citation>
    <scope>NUCLEOTIDE SEQUENCE [LARGE SCALE GENOMIC DNA]</scope>
    <source>
        <strain evidence="1 2">D104</strain>
    </source>
</reference>
<organism evidence="1 2">
    <name type="scientific">Marinomonas profundimaris</name>
    <dbReference type="NCBI Taxonomy" id="1208321"/>
    <lineage>
        <taxon>Bacteria</taxon>
        <taxon>Pseudomonadati</taxon>
        <taxon>Pseudomonadota</taxon>
        <taxon>Gammaproteobacteria</taxon>
        <taxon>Oceanospirillales</taxon>
        <taxon>Oceanospirillaceae</taxon>
        <taxon>Marinomonas</taxon>
    </lineage>
</organism>
<protein>
    <recommendedName>
        <fullName evidence="3">Glycosyltransferase 2-like domain-containing protein</fullName>
    </recommendedName>
</protein>
<evidence type="ECO:0008006" key="3">
    <source>
        <dbReference type="Google" id="ProtNLM"/>
    </source>
</evidence>